<dbReference type="EMBL" id="JBICCN010000391">
    <property type="protein sequence ID" value="KAL3071415.1"/>
    <property type="molecule type" value="Genomic_DNA"/>
</dbReference>
<evidence type="ECO:0000313" key="2">
    <source>
        <dbReference type="Proteomes" id="UP001620645"/>
    </source>
</evidence>
<gene>
    <name evidence="1" type="ORF">niasHS_016699</name>
</gene>
<protein>
    <submittedName>
        <fullName evidence="1">Uncharacterized protein</fullName>
    </submittedName>
</protein>
<sequence length="99" mass="10932">MHLLRDPLQSRNVRHVGQNAAIVASECAADQQFCSAIACAIGTEQITVFWACEEQNDPQVLVNRASSFSNNTSLAHIGQKGANISNEEFDFRELEKLIN</sequence>
<organism evidence="1 2">
    <name type="scientific">Heterodera schachtii</name>
    <name type="common">Sugarbeet cyst nematode worm</name>
    <name type="synonym">Tylenchus schachtii</name>
    <dbReference type="NCBI Taxonomy" id="97005"/>
    <lineage>
        <taxon>Eukaryota</taxon>
        <taxon>Metazoa</taxon>
        <taxon>Ecdysozoa</taxon>
        <taxon>Nematoda</taxon>
        <taxon>Chromadorea</taxon>
        <taxon>Rhabditida</taxon>
        <taxon>Tylenchina</taxon>
        <taxon>Tylenchomorpha</taxon>
        <taxon>Tylenchoidea</taxon>
        <taxon>Heteroderidae</taxon>
        <taxon>Heteroderinae</taxon>
        <taxon>Heterodera</taxon>
    </lineage>
</organism>
<dbReference type="AlphaFoldDB" id="A0ABD2I2J9"/>
<reference evidence="1 2" key="1">
    <citation type="submission" date="2024-10" db="EMBL/GenBank/DDBJ databases">
        <authorList>
            <person name="Kim D."/>
        </authorList>
    </citation>
    <scope>NUCLEOTIDE SEQUENCE [LARGE SCALE GENOMIC DNA]</scope>
    <source>
        <strain evidence="1">Taebaek</strain>
    </source>
</reference>
<keyword evidence="2" id="KW-1185">Reference proteome</keyword>
<name>A0ABD2I2J9_HETSC</name>
<proteinExistence type="predicted"/>
<dbReference type="Proteomes" id="UP001620645">
    <property type="component" value="Unassembled WGS sequence"/>
</dbReference>
<accession>A0ABD2I2J9</accession>
<comment type="caution">
    <text evidence="1">The sequence shown here is derived from an EMBL/GenBank/DDBJ whole genome shotgun (WGS) entry which is preliminary data.</text>
</comment>
<evidence type="ECO:0000313" key="1">
    <source>
        <dbReference type="EMBL" id="KAL3071415.1"/>
    </source>
</evidence>